<keyword evidence="4" id="KW-1185">Reference proteome</keyword>
<dbReference type="AlphaFoldDB" id="A0A0E3M9A8"/>
<dbReference type="PANTHER" id="PTHR48081:SF13">
    <property type="entry name" value="ALPHA_BETA HYDROLASE"/>
    <property type="match status" value="1"/>
</dbReference>
<accession>A0A0E3M9A8</accession>
<dbReference type="InterPro" id="IPR049492">
    <property type="entry name" value="BD-FAE-like_dom"/>
</dbReference>
<dbReference type="Proteomes" id="UP000033115">
    <property type="component" value="Chromosome"/>
</dbReference>
<evidence type="ECO:0000313" key="4">
    <source>
        <dbReference type="Proteomes" id="UP000033115"/>
    </source>
</evidence>
<evidence type="ECO:0000313" key="3">
    <source>
        <dbReference type="EMBL" id="AKA69413.1"/>
    </source>
</evidence>
<reference evidence="3 4" key="1">
    <citation type="journal article" date="2015" name="J. Biotechnol.">
        <title>Complete genome sequence of a malodorant-producing acetogen, Clostridium scatologenes ATCC 25775(T).</title>
        <authorList>
            <person name="Zhu Z."/>
            <person name="Guo T."/>
            <person name="Zheng H."/>
            <person name="Song T."/>
            <person name="Ouyang P."/>
            <person name="Xie J."/>
        </authorList>
    </citation>
    <scope>NUCLEOTIDE SEQUENCE [LARGE SCALE GENOMIC DNA]</scope>
    <source>
        <strain evidence="3 4">ATCC 25775</strain>
    </source>
</reference>
<dbReference type="InterPro" id="IPR050300">
    <property type="entry name" value="GDXG_lipolytic_enzyme"/>
</dbReference>
<keyword evidence="1" id="KW-0378">Hydrolase</keyword>
<dbReference type="GO" id="GO:0016787">
    <property type="term" value="F:hydrolase activity"/>
    <property type="evidence" value="ECO:0007669"/>
    <property type="project" value="UniProtKB-KW"/>
</dbReference>
<dbReference type="Gene3D" id="3.40.50.1820">
    <property type="entry name" value="alpha/beta hydrolase"/>
    <property type="match status" value="1"/>
</dbReference>
<organism evidence="3 4">
    <name type="scientific">Clostridium scatologenes</name>
    <dbReference type="NCBI Taxonomy" id="1548"/>
    <lineage>
        <taxon>Bacteria</taxon>
        <taxon>Bacillati</taxon>
        <taxon>Bacillota</taxon>
        <taxon>Clostridia</taxon>
        <taxon>Eubacteriales</taxon>
        <taxon>Clostridiaceae</taxon>
        <taxon>Clostridium</taxon>
    </lineage>
</organism>
<evidence type="ECO:0000256" key="1">
    <source>
        <dbReference type="ARBA" id="ARBA00022801"/>
    </source>
</evidence>
<dbReference type="Pfam" id="PF20434">
    <property type="entry name" value="BD-FAE"/>
    <property type="match status" value="1"/>
</dbReference>
<protein>
    <submittedName>
        <fullName evidence="3">Lipase</fullName>
    </submittedName>
</protein>
<evidence type="ECO:0000259" key="2">
    <source>
        <dbReference type="Pfam" id="PF20434"/>
    </source>
</evidence>
<dbReference type="KEGG" id="csq:CSCA_2288"/>
<feature type="domain" description="BD-FAE-like" evidence="2">
    <location>
        <begin position="76"/>
        <end position="279"/>
    </location>
</feature>
<proteinExistence type="predicted"/>
<gene>
    <name evidence="3" type="ORF">CSCA_2288</name>
</gene>
<name>A0A0E3M9A8_CLOSL</name>
<dbReference type="SUPFAM" id="SSF53474">
    <property type="entry name" value="alpha/beta-Hydrolases"/>
    <property type="match status" value="1"/>
</dbReference>
<dbReference type="HOGENOM" id="CLU_012494_4_0_9"/>
<dbReference type="PANTHER" id="PTHR48081">
    <property type="entry name" value="AB HYDROLASE SUPERFAMILY PROTEIN C4A8.06C"/>
    <property type="match status" value="1"/>
</dbReference>
<sequence>MKKFFKRLLIILIAAIIIFISIFHKRIILTYALVNKYISLKNDNMRTPKINGLKMSQSMNYRDVIYKNTNGVPLTLDIYSSLKKDNNPSPVILYVHGGSWVYGDKNIPDALSPVLNTFREEGYTIISTSYELNRNKADFNKQVADIKDTIRWIYKNNSTYNIDPNEIGVIGVSSGAHLSLLAGYSSNDDFIDDKTLSKYSSKVKYLIDFAGPTDLNLLNTNDLNYDLTKIFNSIKDKDTVIKKFNPMNYVNKESPNTLIIHSSFDPMVPYKSSKELYNKCVQEHAKVELITLNSSVHDLSNISSTDIGSMSEGLLKFVIFNSPL</sequence>
<dbReference type="EMBL" id="CP009933">
    <property type="protein sequence ID" value="AKA69413.1"/>
    <property type="molecule type" value="Genomic_DNA"/>
</dbReference>
<dbReference type="RefSeq" id="WP_029163820.1">
    <property type="nucleotide sequence ID" value="NZ_CP009933.1"/>
</dbReference>
<dbReference type="InterPro" id="IPR029058">
    <property type="entry name" value="AB_hydrolase_fold"/>
</dbReference>
<dbReference type="STRING" id="1548.CSCA_2288"/>